<evidence type="ECO:0000256" key="4">
    <source>
        <dbReference type="ARBA" id="ARBA00022840"/>
    </source>
</evidence>
<dbReference type="PANTHER" id="PTHR47959">
    <property type="entry name" value="ATP-DEPENDENT RNA HELICASE RHLE-RELATED"/>
    <property type="match status" value="1"/>
</dbReference>
<organism evidence="6 7">
    <name type="scientific">Apatococcus fuscideae</name>
    <dbReference type="NCBI Taxonomy" id="2026836"/>
    <lineage>
        <taxon>Eukaryota</taxon>
        <taxon>Viridiplantae</taxon>
        <taxon>Chlorophyta</taxon>
        <taxon>core chlorophytes</taxon>
        <taxon>Trebouxiophyceae</taxon>
        <taxon>Chlorellales</taxon>
        <taxon>Chlorellaceae</taxon>
        <taxon>Apatococcus</taxon>
    </lineage>
</organism>
<dbReference type="InterPro" id="IPR050079">
    <property type="entry name" value="DEAD_box_RNA_helicase"/>
</dbReference>
<dbReference type="GO" id="GO:0016787">
    <property type="term" value="F:hydrolase activity"/>
    <property type="evidence" value="ECO:0007669"/>
    <property type="project" value="UniProtKB-KW"/>
</dbReference>
<keyword evidence="7" id="KW-1185">Reference proteome</keyword>
<dbReference type="PROSITE" id="PS51192">
    <property type="entry name" value="HELICASE_ATP_BIND_1"/>
    <property type="match status" value="1"/>
</dbReference>
<evidence type="ECO:0000256" key="3">
    <source>
        <dbReference type="ARBA" id="ARBA00022806"/>
    </source>
</evidence>
<dbReference type="InterPro" id="IPR014001">
    <property type="entry name" value="Helicase_ATP-bd"/>
</dbReference>
<gene>
    <name evidence="6" type="ORF">WJX84_002743</name>
</gene>
<dbReference type="Proteomes" id="UP001485043">
    <property type="component" value="Unassembled WGS sequence"/>
</dbReference>
<dbReference type="SMART" id="SM00487">
    <property type="entry name" value="DEXDc"/>
    <property type="match status" value="1"/>
</dbReference>
<dbReference type="GO" id="GO:0003676">
    <property type="term" value="F:nucleic acid binding"/>
    <property type="evidence" value="ECO:0007669"/>
    <property type="project" value="InterPro"/>
</dbReference>
<name>A0AAW1RJQ4_9CHLO</name>
<dbReference type="Gene3D" id="3.40.50.300">
    <property type="entry name" value="P-loop containing nucleotide triphosphate hydrolases"/>
    <property type="match status" value="1"/>
</dbReference>
<evidence type="ECO:0000313" key="7">
    <source>
        <dbReference type="Proteomes" id="UP001485043"/>
    </source>
</evidence>
<dbReference type="EMBL" id="JALJOV010002145">
    <property type="protein sequence ID" value="KAK9833967.1"/>
    <property type="molecule type" value="Genomic_DNA"/>
</dbReference>
<evidence type="ECO:0000256" key="2">
    <source>
        <dbReference type="ARBA" id="ARBA00022801"/>
    </source>
</evidence>
<dbReference type="Pfam" id="PF00270">
    <property type="entry name" value="DEAD"/>
    <property type="match status" value="1"/>
</dbReference>
<evidence type="ECO:0000259" key="5">
    <source>
        <dbReference type="PROSITE" id="PS51192"/>
    </source>
</evidence>
<comment type="caution">
    <text evidence="6">The sequence shown here is derived from an EMBL/GenBank/DDBJ whole genome shotgun (WGS) entry which is preliminary data.</text>
</comment>
<keyword evidence="4" id="KW-0067">ATP-binding</keyword>
<dbReference type="AlphaFoldDB" id="A0AAW1RJQ4"/>
<feature type="domain" description="Helicase ATP-binding" evidence="5">
    <location>
        <begin position="12"/>
        <end position="129"/>
    </location>
</feature>
<sequence>MVQPTPVQEGCIPAVLAGRDAIGTAHTGSGKTAAFALPILQKLAEDPFGVFALVLTPTRELAFQLADHFKSLGAGMNIKVAVVVGGLDMRTQSKALADRPHIVISTPGRLLDLFESSTGLAKGFSKNVSISLGFCQDGERHSTGKGRLGCPGR</sequence>
<keyword evidence="3" id="KW-0347">Helicase</keyword>
<dbReference type="GO" id="GO:0003724">
    <property type="term" value="F:RNA helicase activity"/>
    <property type="evidence" value="ECO:0007669"/>
    <property type="project" value="TreeGrafter"/>
</dbReference>
<dbReference type="GO" id="GO:0005524">
    <property type="term" value="F:ATP binding"/>
    <property type="evidence" value="ECO:0007669"/>
    <property type="project" value="UniProtKB-KW"/>
</dbReference>
<reference evidence="6 7" key="1">
    <citation type="journal article" date="2024" name="Nat. Commun.">
        <title>Phylogenomics reveals the evolutionary origins of lichenization in chlorophyte algae.</title>
        <authorList>
            <person name="Puginier C."/>
            <person name="Libourel C."/>
            <person name="Otte J."/>
            <person name="Skaloud P."/>
            <person name="Haon M."/>
            <person name="Grisel S."/>
            <person name="Petersen M."/>
            <person name="Berrin J.G."/>
            <person name="Delaux P.M."/>
            <person name="Dal Grande F."/>
            <person name="Keller J."/>
        </authorList>
    </citation>
    <scope>NUCLEOTIDE SEQUENCE [LARGE SCALE GENOMIC DNA]</scope>
    <source>
        <strain evidence="6 7">SAG 2523</strain>
    </source>
</reference>
<dbReference type="InterPro" id="IPR027417">
    <property type="entry name" value="P-loop_NTPase"/>
</dbReference>
<dbReference type="InterPro" id="IPR011545">
    <property type="entry name" value="DEAD/DEAH_box_helicase_dom"/>
</dbReference>
<keyword evidence="2" id="KW-0378">Hydrolase</keyword>
<accession>A0AAW1RJQ4</accession>
<keyword evidence="1" id="KW-0547">Nucleotide-binding</keyword>
<evidence type="ECO:0000256" key="1">
    <source>
        <dbReference type="ARBA" id="ARBA00022741"/>
    </source>
</evidence>
<proteinExistence type="predicted"/>
<evidence type="ECO:0000313" key="6">
    <source>
        <dbReference type="EMBL" id="KAK9833967.1"/>
    </source>
</evidence>
<dbReference type="PANTHER" id="PTHR47959:SF24">
    <property type="entry name" value="ATP-DEPENDENT RNA HELICASE"/>
    <property type="match status" value="1"/>
</dbReference>
<dbReference type="GO" id="GO:0005829">
    <property type="term" value="C:cytosol"/>
    <property type="evidence" value="ECO:0007669"/>
    <property type="project" value="TreeGrafter"/>
</dbReference>
<dbReference type="SUPFAM" id="SSF52540">
    <property type="entry name" value="P-loop containing nucleoside triphosphate hydrolases"/>
    <property type="match status" value="1"/>
</dbReference>
<protein>
    <recommendedName>
        <fullName evidence="5">Helicase ATP-binding domain-containing protein</fullName>
    </recommendedName>
</protein>